<comment type="caution">
    <text evidence="1">The sequence shown here is derived from an EMBL/GenBank/DDBJ whole genome shotgun (WGS) entry which is preliminary data.</text>
</comment>
<protein>
    <recommendedName>
        <fullName evidence="3">DUF104 domain-containing protein</fullName>
    </recommendedName>
</protein>
<sequence>MQSAIRITTKVLAGNKLEIQVPPGSVGEEVEVFVIIPEKPQRGRRKVLALLSEIRSRHVSRTVEEIDRELEEERNSWDN</sequence>
<dbReference type="EMBL" id="JBBLXS010000053">
    <property type="protein sequence ID" value="MEK0184469.1"/>
    <property type="molecule type" value="Genomic_DNA"/>
</dbReference>
<keyword evidence="2" id="KW-1185">Reference proteome</keyword>
<organism evidence="1 2">
    <name type="scientific">Microcoleus anatoxicus PTRS2</name>
    <dbReference type="NCBI Taxonomy" id="2705321"/>
    <lineage>
        <taxon>Bacteria</taxon>
        <taxon>Bacillati</taxon>
        <taxon>Cyanobacteriota</taxon>
        <taxon>Cyanophyceae</taxon>
        <taxon>Oscillatoriophycideae</taxon>
        <taxon>Oscillatoriales</taxon>
        <taxon>Microcoleaceae</taxon>
        <taxon>Microcoleus</taxon>
        <taxon>Microcoleus anatoxicus</taxon>
    </lineage>
</organism>
<evidence type="ECO:0008006" key="3">
    <source>
        <dbReference type="Google" id="ProtNLM"/>
    </source>
</evidence>
<dbReference type="Proteomes" id="UP001384579">
    <property type="component" value="Unassembled WGS sequence"/>
</dbReference>
<dbReference type="RefSeq" id="WP_340518964.1">
    <property type="nucleotide sequence ID" value="NZ_JBBLXS010000053.1"/>
</dbReference>
<name>A0ABU8YJE7_9CYAN</name>
<proteinExistence type="predicted"/>
<accession>A0ABU8YJE7</accession>
<evidence type="ECO:0000313" key="1">
    <source>
        <dbReference type="EMBL" id="MEK0184469.1"/>
    </source>
</evidence>
<gene>
    <name evidence="1" type="ORF">WMG39_06325</name>
</gene>
<reference evidence="1 2" key="1">
    <citation type="journal article" date="2020" name="Harmful Algae">
        <title>Molecular and morphological characterization of a novel dihydroanatoxin-a producing Microcoleus species (cyanobacteria) from the Russian River, California, USA.</title>
        <authorList>
            <person name="Conklin K.Y."/>
            <person name="Stancheva R."/>
            <person name="Otten T.G."/>
            <person name="Fadness R."/>
            <person name="Boyer G.L."/>
            <person name="Read B."/>
            <person name="Zhang X."/>
            <person name="Sheath R.G."/>
        </authorList>
    </citation>
    <scope>NUCLEOTIDE SEQUENCE [LARGE SCALE GENOMIC DNA]</scope>
    <source>
        <strain evidence="1 2">PTRS2</strain>
    </source>
</reference>
<evidence type="ECO:0000313" key="2">
    <source>
        <dbReference type="Proteomes" id="UP001384579"/>
    </source>
</evidence>